<dbReference type="Proteomes" id="UP001500630">
    <property type="component" value="Unassembled WGS sequence"/>
</dbReference>
<proteinExistence type="predicted"/>
<accession>A0ABP6XK11</accession>
<gene>
    <name evidence="1" type="ORF">GCM10022419_056450</name>
</gene>
<sequence length="110" mass="12227">MHPDKWSVAPFYDGFALMGTPRTKTFARPWAHRGTSGPFYPRRPGYQPVMITLSDRLYVIVIGWRKNLAKIRDCSSTKLESIGQHTVVSPETGATVQGIGLQVPCQAPVK</sequence>
<name>A0ABP6XK11_9ACTN</name>
<evidence type="ECO:0000313" key="1">
    <source>
        <dbReference type="EMBL" id="GAA3568363.1"/>
    </source>
</evidence>
<dbReference type="EMBL" id="BAABDQ010000013">
    <property type="protein sequence ID" value="GAA3568363.1"/>
    <property type="molecule type" value="Genomic_DNA"/>
</dbReference>
<reference evidence="2" key="1">
    <citation type="journal article" date="2019" name="Int. J. Syst. Evol. Microbiol.">
        <title>The Global Catalogue of Microorganisms (GCM) 10K type strain sequencing project: providing services to taxonomists for standard genome sequencing and annotation.</title>
        <authorList>
            <consortium name="The Broad Institute Genomics Platform"/>
            <consortium name="The Broad Institute Genome Sequencing Center for Infectious Disease"/>
            <person name="Wu L."/>
            <person name="Ma J."/>
        </authorList>
    </citation>
    <scope>NUCLEOTIDE SEQUENCE [LARGE SCALE GENOMIC DNA]</scope>
    <source>
        <strain evidence="2">JCM 17326</strain>
    </source>
</reference>
<organism evidence="1 2">
    <name type="scientific">Nonomuraea rosea</name>
    <dbReference type="NCBI Taxonomy" id="638574"/>
    <lineage>
        <taxon>Bacteria</taxon>
        <taxon>Bacillati</taxon>
        <taxon>Actinomycetota</taxon>
        <taxon>Actinomycetes</taxon>
        <taxon>Streptosporangiales</taxon>
        <taxon>Streptosporangiaceae</taxon>
        <taxon>Nonomuraea</taxon>
    </lineage>
</organism>
<keyword evidence="2" id="KW-1185">Reference proteome</keyword>
<protein>
    <submittedName>
        <fullName evidence="1">Uncharacterized protein</fullName>
    </submittedName>
</protein>
<evidence type="ECO:0000313" key="2">
    <source>
        <dbReference type="Proteomes" id="UP001500630"/>
    </source>
</evidence>
<comment type="caution">
    <text evidence="1">The sequence shown here is derived from an EMBL/GenBank/DDBJ whole genome shotgun (WGS) entry which is preliminary data.</text>
</comment>